<dbReference type="EMBL" id="JALNTZ010000001">
    <property type="protein sequence ID" value="KAJ3666605.1"/>
    <property type="molecule type" value="Genomic_DNA"/>
</dbReference>
<sequence>MVDFVNSAVPFPRNSPSIKLKVGVKRTIIARIKSLTFKLRILPYLSAVTIRTPPPPSPQRDITADRWRTRGRLLLSWRAFYCNIYLFVRHIVSAEA</sequence>
<evidence type="ECO:0000313" key="2">
    <source>
        <dbReference type="Proteomes" id="UP001168821"/>
    </source>
</evidence>
<name>A0AA38MPS2_9CUCU</name>
<proteinExistence type="predicted"/>
<protein>
    <submittedName>
        <fullName evidence="1">Uncharacterized protein</fullName>
    </submittedName>
</protein>
<comment type="caution">
    <text evidence="1">The sequence shown here is derived from an EMBL/GenBank/DDBJ whole genome shotgun (WGS) entry which is preliminary data.</text>
</comment>
<gene>
    <name evidence="1" type="ORF">Zmor_002041</name>
</gene>
<keyword evidence="2" id="KW-1185">Reference proteome</keyword>
<dbReference type="AlphaFoldDB" id="A0AA38MPS2"/>
<evidence type="ECO:0000313" key="1">
    <source>
        <dbReference type="EMBL" id="KAJ3666605.1"/>
    </source>
</evidence>
<reference evidence="1" key="1">
    <citation type="journal article" date="2023" name="G3 (Bethesda)">
        <title>Whole genome assemblies of Zophobas morio and Tenebrio molitor.</title>
        <authorList>
            <person name="Kaur S."/>
            <person name="Stinson S.A."/>
            <person name="diCenzo G.C."/>
        </authorList>
    </citation>
    <scope>NUCLEOTIDE SEQUENCE</scope>
    <source>
        <strain evidence="1">QUZm001</strain>
    </source>
</reference>
<organism evidence="1 2">
    <name type="scientific">Zophobas morio</name>
    <dbReference type="NCBI Taxonomy" id="2755281"/>
    <lineage>
        <taxon>Eukaryota</taxon>
        <taxon>Metazoa</taxon>
        <taxon>Ecdysozoa</taxon>
        <taxon>Arthropoda</taxon>
        <taxon>Hexapoda</taxon>
        <taxon>Insecta</taxon>
        <taxon>Pterygota</taxon>
        <taxon>Neoptera</taxon>
        <taxon>Endopterygota</taxon>
        <taxon>Coleoptera</taxon>
        <taxon>Polyphaga</taxon>
        <taxon>Cucujiformia</taxon>
        <taxon>Tenebrionidae</taxon>
        <taxon>Zophobas</taxon>
    </lineage>
</organism>
<accession>A0AA38MPS2</accession>
<dbReference type="Proteomes" id="UP001168821">
    <property type="component" value="Unassembled WGS sequence"/>
</dbReference>